<protein>
    <submittedName>
        <fullName evidence="2">Uncharacterized protein</fullName>
    </submittedName>
</protein>
<accession>G4TLI1</accession>
<dbReference type="OrthoDB" id="2596179at2759"/>
<reference evidence="2 3" key="1">
    <citation type="journal article" date="2011" name="PLoS Pathog.">
        <title>Endophytic Life Strategies Decoded by Genome and Transcriptome Analyses of the Mutualistic Root Symbiont Piriformospora indica.</title>
        <authorList>
            <person name="Zuccaro A."/>
            <person name="Lahrmann U."/>
            <person name="Guldener U."/>
            <person name="Langen G."/>
            <person name="Pfiffi S."/>
            <person name="Biedenkopf D."/>
            <person name="Wong P."/>
            <person name="Samans B."/>
            <person name="Grimm C."/>
            <person name="Basiewicz M."/>
            <person name="Murat C."/>
            <person name="Martin F."/>
            <person name="Kogel K.H."/>
        </authorList>
    </citation>
    <scope>NUCLEOTIDE SEQUENCE [LARGE SCALE GENOMIC DNA]</scope>
    <source>
        <strain evidence="2 3">DSM 11827</strain>
    </source>
</reference>
<dbReference type="HOGENOM" id="CLU_1556215_0_0_1"/>
<evidence type="ECO:0000313" key="2">
    <source>
        <dbReference type="EMBL" id="CCA72174.1"/>
    </source>
</evidence>
<name>G4TLI1_SERID</name>
<organism evidence="2 3">
    <name type="scientific">Serendipita indica (strain DSM 11827)</name>
    <name type="common">Root endophyte fungus</name>
    <name type="synonym">Piriformospora indica</name>
    <dbReference type="NCBI Taxonomy" id="1109443"/>
    <lineage>
        <taxon>Eukaryota</taxon>
        <taxon>Fungi</taxon>
        <taxon>Dikarya</taxon>
        <taxon>Basidiomycota</taxon>
        <taxon>Agaricomycotina</taxon>
        <taxon>Agaricomycetes</taxon>
        <taxon>Sebacinales</taxon>
        <taxon>Serendipitaceae</taxon>
        <taxon>Serendipita</taxon>
    </lineage>
</organism>
<feature type="region of interest" description="Disordered" evidence="1">
    <location>
        <begin position="158"/>
        <end position="182"/>
    </location>
</feature>
<dbReference type="InParanoid" id="G4TLI1"/>
<evidence type="ECO:0000256" key="1">
    <source>
        <dbReference type="SAM" id="MobiDB-lite"/>
    </source>
</evidence>
<dbReference type="Proteomes" id="UP000007148">
    <property type="component" value="Unassembled WGS sequence"/>
</dbReference>
<keyword evidence="3" id="KW-1185">Reference proteome</keyword>
<gene>
    <name evidence="2" type="ORF">PIIN_06109</name>
</gene>
<sequence length="182" mass="20170">MSMASQHIWNIILACGFTSTAIHLFNQRRESETQRLRFAAHIGALEDVLRRLRAGERISDEELAKIRRRVGLAPRINPTDVTFVPMQLLESTKDAESKPKMNAEEELAFEWNKGEYLLVVGRTLTRVIALDEASKTPSARPSLLRALLGMEAAQQAVSSISTTPSTTPAPSPGVPSKKPVFY</sequence>
<comment type="caution">
    <text evidence="2">The sequence shown here is derived from an EMBL/GenBank/DDBJ whole genome shotgun (WGS) entry which is preliminary data.</text>
</comment>
<proteinExistence type="predicted"/>
<dbReference type="EMBL" id="CAFZ01000151">
    <property type="protein sequence ID" value="CCA72174.1"/>
    <property type="molecule type" value="Genomic_DNA"/>
</dbReference>
<dbReference type="AlphaFoldDB" id="G4TLI1"/>
<dbReference type="eggNOG" id="ENOG502SUQY">
    <property type="taxonomic scope" value="Eukaryota"/>
</dbReference>
<evidence type="ECO:0000313" key="3">
    <source>
        <dbReference type="Proteomes" id="UP000007148"/>
    </source>
</evidence>